<dbReference type="EMBL" id="FWXN01000017">
    <property type="protein sequence ID" value="SMC95373.1"/>
    <property type="molecule type" value="Genomic_DNA"/>
</dbReference>
<dbReference type="Proteomes" id="UP000192634">
    <property type="component" value="Unassembled WGS sequence"/>
</dbReference>
<evidence type="ECO:0000256" key="1">
    <source>
        <dbReference type="SAM" id="MobiDB-lite"/>
    </source>
</evidence>
<dbReference type="RefSeq" id="WP_084453113.1">
    <property type="nucleotide sequence ID" value="NZ_CP062789.1"/>
</dbReference>
<dbReference type="SUPFAM" id="SSF110296">
    <property type="entry name" value="Oligoxyloglucan reducing end-specific cellobiohydrolase"/>
    <property type="match status" value="1"/>
</dbReference>
<evidence type="ECO:0000313" key="3">
    <source>
        <dbReference type="EMBL" id="QOK22781.1"/>
    </source>
</evidence>
<dbReference type="AlphaFoldDB" id="A0A1W2DD95"/>
<evidence type="ECO:0000313" key="6">
    <source>
        <dbReference type="Proteomes" id="UP000593998"/>
    </source>
</evidence>
<feature type="chain" id="PRO_5038221048" description="BNR/Asp-box repeat-containing protein" evidence="2">
    <location>
        <begin position="28"/>
        <end position="297"/>
    </location>
</feature>
<feature type="signal peptide" evidence="2">
    <location>
        <begin position="1"/>
        <end position="27"/>
    </location>
</feature>
<organism evidence="4 5">
    <name type="scientific">Janibacter indicus</name>
    <dbReference type="NCBI Taxonomy" id="857417"/>
    <lineage>
        <taxon>Bacteria</taxon>
        <taxon>Bacillati</taxon>
        <taxon>Actinomycetota</taxon>
        <taxon>Actinomycetes</taxon>
        <taxon>Micrococcales</taxon>
        <taxon>Intrasporangiaceae</taxon>
        <taxon>Janibacter</taxon>
    </lineage>
</organism>
<dbReference type="NCBIfam" id="NF045728">
    <property type="entry name" value="glycosyl_F510_1955"/>
    <property type="match status" value="1"/>
</dbReference>
<evidence type="ECO:0008006" key="7">
    <source>
        <dbReference type="Google" id="ProtNLM"/>
    </source>
</evidence>
<name>A0A1W2DD95_9MICO</name>
<evidence type="ECO:0000313" key="4">
    <source>
        <dbReference type="EMBL" id="SMC95373.1"/>
    </source>
</evidence>
<dbReference type="Proteomes" id="UP000593998">
    <property type="component" value="Chromosome"/>
</dbReference>
<protein>
    <recommendedName>
        <fullName evidence="7">BNR/Asp-box repeat-containing protein</fullName>
    </recommendedName>
</protein>
<reference evidence="4 5" key="1">
    <citation type="submission" date="2017-04" db="EMBL/GenBank/DDBJ databases">
        <authorList>
            <person name="Afonso C.L."/>
            <person name="Miller P.J."/>
            <person name="Scott M.A."/>
            <person name="Spackman E."/>
            <person name="Goraichik I."/>
            <person name="Dimitrov K.M."/>
            <person name="Suarez D.L."/>
            <person name="Swayne D.E."/>
        </authorList>
    </citation>
    <scope>NUCLEOTIDE SEQUENCE [LARGE SCALE GENOMIC DNA]</scope>
    <source>
        <strain evidence="4 5">CGMCC 1.12511</strain>
    </source>
</reference>
<feature type="compositionally biased region" description="Polar residues" evidence="1">
    <location>
        <begin position="26"/>
        <end position="44"/>
    </location>
</feature>
<evidence type="ECO:0000313" key="5">
    <source>
        <dbReference type="Proteomes" id="UP000192634"/>
    </source>
</evidence>
<dbReference type="PROSITE" id="PS51257">
    <property type="entry name" value="PROKAR_LIPOPROTEIN"/>
    <property type="match status" value="1"/>
</dbReference>
<dbReference type="OrthoDB" id="9764804at2"/>
<evidence type="ECO:0000256" key="2">
    <source>
        <dbReference type="SAM" id="SignalP"/>
    </source>
</evidence>
<dbReference type="EMBL" id="CP062789">
    <property type="protein sequence ID" value="QOK22781.1"/>
    <property type="molecule type" value="Genomic_DNA"/>
</dbReference>
<proteinExistence type="predicted"/>
<accession>A0A1W2DD95</accession>
<reference evidence="3 6" key="2">
    <citation type="submission" date="2020-10" db="EMBL/GenBank/DDBJ databases">
        <title>Janibacter indicus TT2 genome sequence.</title>
        <authorList>
            <person name="Lee K."/>
            <person name="Ganzorig M."/>
        </authorList>
    </citation>
    <scope>NUCLEOTIDE SEQUENCE [LARGE SCALE GENOMIC DNA]</scope>
    <source>
        <strain evidence="3 6">TT2</strain>
    </source>
</reference>
<gene>
    <name evidence="3" type="ORF">IGS73_17370</name>
    <name evidence="4" type="ORF">SAMN06296429_11715</name>
</gene>
<dbReference type="InterPro" id="IPR015943">
    <property type="entry name" value="WD40/YVTN_repeat-like_dom_sf"/>
</dbReference>
<dbReference type="InterPro" id="IPR054817">
    <property type="entry name" value="Glycosyl_F510_1955-like"/>
</dbReference>
<feature type="region of interest" description="Disordered" evidence="1">
    <location>
        <begin position="26"/>
        <end position="53"/>
    </location>
</feature>
<dbReference type="Gene3D" id="2.130.10.10">
    <property type="entry name" value="YVTN repeat-like/Quinoprotein amine dehydrogenase"/>
    <property type="match status" value="1"/>
</dbReference>
<keyword evidence="2" id="KW-0732">Signal</keyword>
<sequence>MRPRRRRGVLGVAAVAVLALLAGCSSTSDTGNESAGVESSTGTAQDGAAGQPTPLIHVHGIARHPRTDDLLVATHHGLFHRVDGELVRKGPAIDLMGFTIGDDGTLYASGHPAPGTDLPQPVGLITSQDTGRTWQVASLGGRSDFHALTAGPNGVIGFDGTLRHTSDKKTWDTRDIPSPPRVLAASPTSGTLLATTSAGLLMSQDDGVTWTSLAPPETAVLAAWADEETIVISSAEGRLATSSDAGQTWTLHPKSIGPAEALWAGRTSDGQLEIIASVEGRVISTTDAGATTQTLGQ</sequence>